<proteinExistence type="predicted"/>
<dbReference type="EMBL" id="JBHSMI010000025">
    <property type="protein sequence ID" value="MFC5403836.1"/>
    <property type="molecule type" value="Genomic_DNA"/>
</dbReference>
<protein>
    <recommendedName>
        <fullName evidence="4">Lysoplasmalogenase</fullName>
    </recommendedName>
</protein>
<name>A0ABW0HRS7_9BACL</name>
<feature type="transmembrane region" description="Helical" evidence="1">
    <location>
        <begin position="112"/>
        <end position="128"/>
    </location>
</feature>
<organism evidence="2 3">
    <name type="scientific">Cohnella soli</name>
    <dbReference type="NCBI Taxonomy" id="425005"/>
    <lineage>
        <taxon>Bacteria</taxon>
        <taxon>Bacillati</taxon>
        <taxon>Bacillota</taxon>
        <taxon>Bacilli</taxon>
        <taxon>Bacillales</taxon>
        <taxon>Paenibacillaceae</taxon>
        <taxon>Cohnella</taxon>
    </lineage>
</organism>
<keyword evidence="1" id="KW-0472">Membrane</keyword>
<dbReference type="RefSeq" id="WP_378133568.1">
    <property type="nucleotide sequence ID" value="NZ_JBHSMI010000025.1"/>
</dbReference>
<reference evidence="3" key="1">
    <citation type="journal article" date="2019" name="Int. J. Syst. Evol. Microbiol.">
        <title>The Global Catalogue of Microorganisms (GCM) 10K type strain sequencing project: providing services to taxonomists for standard genome sequencing and annotation.</title>
        <authorList>
            <consortium name="The Broad Institute Genomics Platform"/>
            <consortium name="The Broad Institute Genome Sequencing Center for Infectious Disease"/>
            <person name="Wu L."/>
            <person name="Ma J."/>
        </authorList>
    </citation>
    <scope>NUCLEOTIDE SEQUENCE [LARGE SCALE GENOMIC DNA]</scope>
    <source>
        <strain evidence="3">CGMCC 1.18575</strain>
    </source>
</reference>
<feature type="transmembrane region" description="Helical" evidence="1">
    <location>
        <begin position="81"/>
        <end position="100"/>
    </location>
</feature>
<evidence type="ECO:0000256" key="1">
    <source>
        <dbReference type="SAM" id="Phobius"/>
    </source>
</evidence>
<dbReference type="Proteomes" id="UP001596113">
    <property type="component" value="Unassembled WGS sequence"/>
</dbReference>
<gene>
    <name evidence="2" type="ORF">ACFPOF_13915</name>
</gene>
<feature type="transmembrane region" description="Helical" evidence="1">
    <location>
        <begin position="134"/>
        <end position="152"/>
    </location>
</feature>
<keyword evidence="1" id="KW-0812">Transmembrane</keyword>
<evidence type="ECO:0000313" key="2">
    <source>
        <dbReference type="EMBL" id="MFC5403836.1"/>
    </source>
</evidence>
<sequence>MSPSYGSAFLWLFAAVLWWSGWREEPRGRVPRWFVGVFLAGWPLLLRIDVSTTYGDINGAWAWTLLAVLVLAVTTPGARKWTALSSGVLLGAVYLLFNRLASYPGGYPREMTMWLMAVMIGWVAALFLRTSAEQVLAISVALYANVGLLAIVRGSDVVAHSSWATEWTEAWWTAVLAARLWSIGVDAIAVKASRWIPGWGNRRGG</sequence>
<accession>A0ABW0HRS7</accession>
<evidence type="ECO:0008006" key="4">
    <source>
        <dbReference type="Google" id="ProtNLM"/>
    </source>
</evidence>
<evidence type="ECO:0000313" key="3">
    <source>
        <dbReference type="Proteomes" id="UP001596113"/>
    </source>
</evidence>
<keyword evidence="1" id="KW-1133">Transmembrane helix</keyword>
<feature type="transmembrane region" description="Helical" evidence="1">
    <location>
        <begin position="57"/>
        <end position="75"/>
    </location>
</feature>
<comment type="caution">
    <text evidence="2">The sequence shown here is derived from an EMBL/GenBank/DDBJ whole genome shotgun (WGS) entry which is preliminary data.</text>
</comment>
<keyword evidence="3" id="KW-1185">Reference proteome</keyword>
<feature type="transmembrane region" description="Helical" evidence="1">
    <location>
        <begin position="33"/>
        <end position="50"/>
    </location>
</feature>